<comment type="function">
    <text evidence="1 8">Probably involved in transport through the plasma membrane.</text>
</comment>
<feature type="region of interest" description="Disordered" evidence="9">
    <location>
        <begin position="1"/>
        <end position="44"/>
    </location>
</feature>
<keyword evidence="11" id="KW-1185">Reference proteome</keyword>
<evidence type="ECO:0000256" key="8">
    <source>
        <dbReference type="RuleBase" id="RU368066"/>
    </source>
</evidence>
<evidence type="ECO:0000256" key="3">
    <source>
        <dbReference type="ARBA" id="ARBA00007168"/>
    </source>
</evidence>
<dbReference type="STRING" id="56408.A0A1E5RB49"/>
<feature type="transmembrane region" description="Helical" evidence="8">
    <location>
        <begin position="183"/>
        <end position="201"/>
    </location>
</feature>
<accession>A0A1E5RB49</accession>
<keyword evidence="7 8" id="KW-0472">Membrane</keyword>
<evidence type="ECO:0000256" key="5">
    <source>
        <dbReference type="ARBA" id="ARBA00022692"/>
    </source>
</evidence>
<evidence type="ECO:0000313" key="11">
    <source>
        <dbReference type="Proteomes" id="UP000095728"/>
    </source>
</evidence>
<dbReference type="Pfam" id="PF04515">
    <property type="entry name" value="Choline_transpo"/>
    <property type="match status" value="1"/>
</dbReference>
<evidence type="ECO:0000256" key="1">
    <source>
        <dbReference type="ARBA" id="ARBA00002957"/>
    </source>
</evidence>
<feature type="unsure residue" description="D or N" evidence="10">
    <location>
        <position position="431"/>
    </location>
</feature>
<comment type="caution">
    <text evidence="10">The sequence shown here is derived from an EMBL/GenBank/DDBJ whole genome shotgun (WGS) entry which is preliminary data.</text>
</comment>
<dbReference type="AlphaFoldDB" id="A0A1E5RB49"/>
<sequence>MSSPPEAHHAPMKEDDYSGNQFNDNNNNNNTNNNNDNNNNNNQENYQFRQDQYYNLDAKGDTAPIGNSFEEIFPDDKPHYNDWPFTIIFLITCCGFVAIAGLVLHGWASSSDAGSTIYNSTSTGTLNSNAAILLVFACVIALIFSYIGFITCQKWPKKFIYIGMIVNIVSGLGTAIMYLSLRYWSAGIVFLVMTCITAWCYWGMRSRIPLSVEILTTVMDVIKWYPTTLFASFLGTLVAGAFGFFFSLVIAASYMKYDPKQQNSEACAAGGGGCSYSKLIGVLVVVFFCGYYISEVIKNVLHTTIAGVYGCWYYMAKSDQGPPKRPLWGSFKRSITYCFGSICFGSLIVSLIETARSTLQLIRNTIVSDSQWATIGFFIIDLIIGFINWLAQYFNHYAYAFIACYGKNYIRSAKETYHMLREKGIDALINDNLIGIALGFYSLFVAYMSALFAYLYLRFTTPSYNSNGSYTAPLVAFSFVIALQLSNIVNETIKSGDATFFICLGNDPEVFMKSYPDRFDRIVKNYPDVLHKLSHQNV</sequence>
<evidence type="ECO:0000256" key="6">
    <source>
        <dbReference type="ARBA" id="ARBA00022989"/>
    </source>
</evidence>
<evidence type="ECO:0000256" key="2">
    <source>
        <dbReference type="ARBA" id="ARBA00004651"/>
    </source>
</evidence>
<name>A0A1E5RB49_9ASCO</name>
<comment type="subcellular location">
    <subcellularLocation>
        <location evidence="2 8">Cell membrane</location>
        <topology evidence="2 8">Multi-pass membrane protein</topology>
    </subcellularLocation>
</comment>
<dbReference type="FunCoup" id="A0A1E5RB49">
    <property type="interactions" value="232"/>
</dbReference>
<feature type="compositionally biased region" description="Basic and acidic residues" evidence="9">
    <location>
        <begin position="1"/>
        <end position="16"/>
    </location>
</feature>
<dbReference type="InParanoid" id="A0A1E5RB49"/>
<evidence type="ECO:0000256" key="7">
    <source>
        <dbReference type="ARBA" id="ARBA00023136"/>
    </source>
</evidence>
<organism evidence="10 11">
    <name type="scientific">Hanseniaspora osmophila</name>
    <dbReference type="NCBI Taxonomy" id="56408"/>
    <lineage>
        <taxon>Eukaryota</taxon>
        <taxon>Fungi</taxon>
        <taxon>Dikarya</taxon>
        <taxon>Ascomycota</taxon>
        <taxon>Saccharomycotina</taxon>
        <taxon>Saccharomycetes</taxon>
        <taxon>Saccharomycodales</taxon>
        <taxon>Saccharomycodaceae</taxon>
        <taxon>Hanseniaspora</taxon>
    </lineage>
</organism>
<feature type="transmembrane region" description="Helical" evidence="8">
    <location>
        <begin position="469"/>
        <end position="489"/>
    </location>
</feature>
<gene>
    <name evidence="10" type="ORF">AWRI3579_g2633</name>
</gene>
<reference evidence="11" key="1">
    <citation type="journal article" date="2016" name="Genome Announc.">
        <title>Genome sequences of three species of Hanseniaspora isolated from spontaneous wine fermentations.</title>
        <authorList>
            <person name="Sternes P.R."/>
            <person name="Lee D."/>
            <person name="Kutyna D.R."/>
            <person name="Borneman A.R."/>
        </authorList>
    </citation>
    <scope>NUCLEOTIDE SEQUENCE [LARGE SCALE GENOMIC DNA]</scope>
    <source>
        <strain evidence="11">AWRI3579</strain>
    </source>
</reference>
<protein>
    <recommendedName>
        <fullName evidence="4 8">Protein PNS1</fullName>
    </recommendedName>
</protein>
<feature type="transmembrane region" description="Helical" evidence="8">
    <location>
        <begin position="335"/>
        <end position="352"/>
    </location>
</feature>
<feature type="unsure residue" description="D or N" evidence="10">
    <location>
        <position position="36"/>
    </location>
</feature>
<dbReference type="PANTHER" id="PTHR12385:SF4">
    <property type="entry name" value="PROTEIN PNS1"/>
    <property type="match status" value="1"/>
</dbReference>
<keyword evidence="5 8" id="KW-0812">Transmembrane</keyword>
<evidence type="ECO:0000313" key="10">
    <source>
        <dbReference type="EMBL" id="OEJ84125.1"/>
    </source>
</evidence>
<dbReference type="EMBL" id="LPNM01000008">
    <property type="protein sequence ID" value="OEJ84125.1"/>
    <property type="molecule type" value="Genomic_DNA"/>
</dbReference>
<feature type="transmembrane region" description="Helical" evidence="8">
    <location>
        <begin position="231"/>
        <end position="255"/>
    </location>
</feature>
<feature type="transmembrane region" description="Helical" evidence="8">
    <location>
        <begin position="87"/>
        <end position="108"/>
    </location>
</feature>
<dbReference type="InterPro" id="IPR007603">
    <property type="entry name" value="Choline_transptr-like"/>
</dbReference>
<comment type="similarity">
    <text evidence="3 8">Belongs to the CTL (choline transporter-like) family.</text>
</comment>
<evidence type="ECO:0000256" key="4">
    <source>
        <dbReference type="ARBA" id="ARBA00015388"/>
    </source>
</evidence>
<feature type="compositionally biased region" description="Low complexity" evidence="9">
    <location>
        <begin position="23"/>
        <end position="42"/>
    </location>
</feature>
<keyword evidence="6 8" id="KW-1133">Transmembrane helix</keyword>
<dbReference type="OrthoDB" id="44736at2759"/>
<feature type="transmembrane region" description="Helical" evidence="8">
    <location>
        <begin position="276"/>
        <end position="293"/>
    </location>
</feature>
<dbReference type="GO" id="GO:0005886">
    <property type="term" value="C:plasma membrane"/>
    <property type="evidence" value="ECO:0007669"/>
    <property type="project" value="UniProtKB-SubCell"/>
</dbReference>
<feature type="transmembrane region" description="Helical" evidence="8">
    <location>
        <begin position="128"/>
        <end position="147"/>
    </location>
</feature>
<dbReference type="Proteomes" id="UP000095728">
    <property type="component" value="Unassembled WGS sequence"/>
</dbReference>
<feature type="transmembrane region" description="Helical" evidence="8">
    <location>
        <begin position="433"/>
        <end position="457"/>
    </location>
</feature>
<evidence type="ECO:0000256" key="9">
    <source>
        <dbReference type="SAM" id="MobiDB-lite"/>
    </source>
</evidence>
<dbReference type="GO" id="GO:0022857">
    <property type="term" value="F:transmembrane transporter activity"/>
    <property type="evidence" value="ECO:0007669"/>
    <property type="project" value="UniProtKB-UniRule"/>
</dbReference>
<feature type="transmembrane region" description="Helical" evidence="8">
    <location>
        <begin position="159"/>
        <end position="177"/>
    </location>
</feature>
<feature type="transmembrane region" description="Helical" evidence="8">
    <location>
        <begin position="372"/>
        <end position="391"/>
    </location>
</feature>
<proteinExistence type="inferred from homology"/>
<dbReference type="PANTHER" id="PTHR12385">
    <property type="entry name" value="CHOLINE TRANSPORTER-LIKE (SLC FAMILY 44)"/>
    <property type="match status" value="1"/>
</dbReference>